<keyword evidence="2" id="KW-1185">Reference proteome</keyword>
<accession>A0A5B7JHD9</accession>
<comment type="caution">
    <text evidence="1">The sequence shown here is derived from an EMBL/GenBank/DDBJ whole genome shotgun (WGS) entry which is preliminary data.</text>
</comment>
<organism evidence="1 2">
    <name type="scientific">Portunus trituberculatus</name>
    <name type="common">Swimming crab</name>
    <name type="synonym">Neptunus trituberculatus</name>
    <dbReference type="NCBI Taxonomy" id="210409"/>
    <lineage>
        <taxon>Eukaryota</taxon>
        <taxon>Metazoa</taxon>
        <taxon>Ecdysozoa</taxon>
        <taxon>Arthropoda</taxon>
        <taxon>Crustacea</taxon>
        <taxon>Multicrustacea</taxon>
        <taxon>Malacostraca</taxon>
        <taxon>Eumalacostraca</taxon>
        <taxon>Eucarida</taxon>
        <taxon>Decapoda</taxon>
        <taxon>Pleocyemata</taxon>
        <taxon>Brachyura</taxon>
        <taxon>Eubrachyura</taxon>
        <taxon>Portunoidea</taxon>
        <taxon>Portunidae</taxon>
        <taxon>Portuninae</taxon>
        <taxon>Portunus</taxon>
    </lineage>
</organism>
<name>A0A5B7JHD9_PORTR</name>
<reference evidence="1 2" key="1">
    <citation type="submission" date="2019-05" db="EMBL/GenBank/DDBJ databases">
        <title>Another draft genome of Portunus trituberculatus and its Hox gene families provides insights of decapod evolution.</title>
        <authorList>
            <person name="Jeong J.-H."/>
            <person name="Song I."/>
            <person name="Kim S."/>
            <person name="Choi T."/>
            <person name="Kim D."/>
            <person name="Ryu S."/>
            <person name="Kim W."/>
        </authorList>
    </citation>
    <scope>NUCLEOTIDE SEQUENCE [LARGE SCALE GENOMIC DNA]</scope>
    <source>
        <tissue evidence="1">Muscle</tissue>
    </source>
</reference>
<sequence>MTDTSAPNYLCGGDVNVPAFFTFTVPSICTGRSVTDTGGCHYRNVIPTARGPHCHAVSGRSAVVLVIRTAFAALNYLCGGDENVPAFCAFTVPAISTGRSVTDTGDATTGTSCRRPGAVSSVGGERLCCPRPLEVVRCPLKA</sequence>
<evidence type="ECO:0000313" key="1">
    <source>
        <dbReference type="EMBL" id="MPC94005.1"/>
    </source>
</evidence>
<gene>
    <name evidence="1" type="ORF">E2C01_089155</name>
</gene>
<dbReference type="Proteomes" id="UP000324222">
    <property type="component" value="Unassembled WGS sequence"/>
</dbReference>
<dbReference type="AlphaFoldDB" id="A0A5B7JHD9"/>
<protein>
    <submittedName>
        <fullName evidence="1">Uncharacterized protein</fullName>
    </submittedName>
</protein>
<proteinExistence type="predicted"/>
<evidence type="ECO:0000313" key="2">
    <source>
        <dbReference type="Proteomes" id="UP000324222"/>
    </source>
</evidence>
<dbReference type="EMBL" id="VSRR010096925">
    <property type="protein sequence ID" value="MPC94005.1"/>
    <property type="molecule type" value="Genomic_DNA"/>
</dbReference>